<evidence type="ECO:0000313" key="2">
    <source>
        <dbReference type="EMBL" id="GHI43633.1"/>
    </source>
</evidence>
<gene>
    <name evidence="2" type="ORF">Sviol_80410</name>
</gene>
<sequence length="150" mass="15730">MSAPSRLELRPVVRVSIAAVTGAILAYGVCNFVVSVKQQSGRSCESTDGMCFTWSDVAVVPISLIVALIALSVVYKWLEIGPRLAIVPPTVLLAPIPLAAAQAAGGWWAVTVVGGAWSCSLALAAWSRYRILGLSVAAILLLASLVVLYH</sequence>
<proteinExistence type="predicted"/>
<feature type="transmembrane region" description="Helical" evidence="1">
    <location>
        <begin position="131"/>
        <end position="149"/>
    </location>
</feature>
<evidence type="ECO:0008006" key="4">
    <source>
        <dbReference type="Google" id="ProtNLM"/>
    </source>
</evidence>
<feature type="transmembrane region" description="Helical" evidence="1">
    <location>
        <begin position="106"/>
        <end position="124"/>
    </location>
</feature>
<keyword evidence="1" id="KW-0812">Transmembrane</keyword>
<feature type="transmembrane region" description="Helical" evidence="1">
    <location>
        <begin position="12"/>
        <end position="34"/>
    </location>
</feature>
<name>A0ABQ3R288_9ACTN</name>
<evidence type="ECO:0000313" key="3">
    <source>
        <dbReference type="Proteomes" id="UP001050808"/>
    </source>
</evidence>
<comment type="caution">
    <text evidence="2">The sequence shown here is derived from an EMBL/GenBank/DDBJ whole genome shotgun (WGS) entry which is preliminary data.</text>
</comment>
<keyword evidence="1" id="KW-0472">Membrane</keyword>
<organism evidence="2 3">
    <name type="scientific">Streptomyces violascens</name>
    <dbReference type="NCBI Taxonomy" id="67381"/>
    <lineage>
        <taxon>Bacteria</taxon>
        <taxon>Bacillati</taxon>
        <taxon>Actinomycetota</taxon>
        <taxon>Actinomycetes</taxon>
        <taxon>Kitasatosporales</taxon>
        <taxon>Streptomycetaceae</taxon>
        <taxon>Streptomyces</taxon>
    </lineage>
</organism>
<reference evidence="2" key="1">
    <citation type="submission" date="2024-05" db="EMBL/GenBank/DDBJ databases">
        <title>Whole genome shotgun sequence of Streptomyces violascens NBRC 12920.</title>
        <authorList>
            <person name="Komaki H."/>
            <person name="Tamura T."/>
        </authorList>
    </citation>
    <scope>NUCLEOTIDE SEQUENCE</scope>
    <source>
        <strain evidence="2">NBRC 12920</strain>
    </source>
</reference>
<keyword evidence="3" id="KW-1185">Reference proteome</keyword>
<evidence type="ECO:0000256" key="1">
    <source>
        <dbReference type="SAM" id="Phobius"/>
    </source>
</evidence>
<dbReference type="EMBL" id="BNDY01000021">
    <property type="protein sequence ID" value="GHI43633.1"/>
    <property type="molecule type" value="Genomic_DNA"/>
</dbReference>
<feature type="transmembrane region" description="Helical" evidence="1">
    <location>
        <begin position="54"/>
        <end position="75"/>
    </location>
</feature>
<accession>A0ABQ3R288</accession>
<protein>
    <recommendedName>
        <fullName evidence="4">Integral membrane protein</fullName>
    </recommendedName>
</protein>
<keyword evidence="1" id="KW-1133">Transmembrane helix</keyword>
<dbReference type="Proteomes" id="UP001050808">
    <property type="component" value="Unassembled WGS sequence"/>
</dbReference>